<proteinExistence type="predicted"/>
<dbReference type="OrthoDB" id="386949at2759"/>
<accession>A0A8H7GX10</accession>
<sequence length="369" mass="41846">MSLSEYLPRLGQISVIIEIPNGHNALKRLALEDSHLILETVKKDSAENADLSLSKPGSRQVIKVPLPIDDKKRLIGAKATKIAIEDSAIHITLLLENSHQKMAVTPFTGLTNSNGVWSVDDLLKKTPRNEQNVSQFQFTCAGCDSIILDSNLHKFVDMPLEYWHEMMDFWHCHKPHEDHHDINDKNYNGKLNPKPGFVHVGTYYILVPLRSETCDLCGHTLGKTDGALKINKWDLHLQYAGKTETYQPHTFVYFALLDRVNASGVRKFTVRLAGSALAYNVWVTSVGLDVSLNNKFLKQCLKLLYVKQEDAKDDDVLEIPAEVWESLEVYFADIDALLPRTTQRVDIKDGDIYRNYNVCYLAPHHEIVL</sequence>
<name>A0A8H7GX10_9ASCO</name>
<dbReference type="GO" id="GO:0005634">
    <property type="term" value="C:nucleus"/>
    <property type="evidence" value="ECO:0007669"/>
    <property type="project" value="TreeGrafter"/>
</dbReference>
<dbReference type="GO" id="GO:0051865">
    <property type="term" value="P:protein autoubiquitination"/>
    <property type="evidence" value="ECO:0007669"/>
    <property type="project" value="TreeGrafter"/>
</dbReference>
<dbReference type="GO" id="GO:0030332">
    <property type="term" value="F:cyclin binding"/>
    <property type="evidence" value="ECO:0007669"/>
    <property type="project" value="TreeGrafter"/>
</dbReference>
<protein>
    <recommendedName>
        <fullName evidence="3">Ubiquitin-conjugating enzyme E2-binding protein</fullName>
    </recommendedName>
</protein>
<keyword evidence="2" id="KW-1185">Reference proteome</keyword>
<dbReference type="AlphaFoldDB" id="A0A8H7GX10"/>
<dbReference type="EMBL" id="JACBPP010000002">
    <property type="protein sequence ID" value="KAF8004099.1"/>
    <property type="molecule type" value="Genomic_DNA"/>
</dbReference>
<dbReference type="GO" id="GO:0005829">
    <property type="term" value="C:cytosol"/>
    <property type="evidence" value="ECO:0007669"/>
    <property type="project" value="TreeGrafter"/>
</dbReference>
<dbReference type="GO" id="GO:0043161">
    <property type="term" value="P:proteasome-mediated ubiquitin-dependent protein catabolic process"/>
    <property type="evidence" value="ECO:0007669"/>
    <property type="project" value="TreeGrafter"/>
</dbReference>
<dbReference type="PANTHER" id="PTHR31531:SF2">
    <property type="entry name" value="E3 UBIQUITIN-PROTEIN LIGASE E3D"/>
    <property type="match status" value="1"/>
</dbReference>
<dbReference type="GO" id="GO:0000209">
    <property type="term" value="P:protein polyubiquitination"/>
    <property type="evidence" value="ECO:0007669"/>
    <property type="project" value="TreeGrafter"/>
</dbReference>
<reference evidence="1" key="1">
    <citation type="submission" date="2020-10" db="EMBL/GenBank/DDBJ databases">
        <title>The Whole-Genome Sequence of Metschnikowia persimmonesis, a Novel Endophytic Yeast Species Isolated from Medicinal Plant Diospyros kaki Thumb.</title>
        <authorList>
            <person name="Rahmat E."/>
            <person name="Kang Y."/>
        </authorList>
    </citation>
    <scope>NUCLEOTIDE SEQUENCE</scope>
    <source>
        <strain evidence="1">KIOM G15050</strain>
    </source>
</reference>
<dbReference type="GO" id="GO:0031624">
    <property type="term" value="F:ubiquitin conjugating enzyme binding"/>
    <property type="evidence" value="ECO:0007669"/>
    <property type="project" value="TreeGrafter"/>
</dbReference>
<organism evidence="1 2">
    <name type="scientific">Metschnikowia pulcherrima</name>
    <dbReference type="NCBI Taxonomy" id="27326"/>
    <lineage>
        <taxon>Eukaryota</taxon>
        <taxon>Fungi</taxon>
        <taxon>Dikarya</taxon>
        <taxon>Ascomycota</taxon>
        <taxon>Saccharomycotina</taxon>
        <taxon>Pichiomycetes</taxon>
        <taxon>Metschnikowiaceae</taxon>
        <taxon>Metschnikowia</taxon>
    </lineage>
</organism>
<dbReference type="Proteomes" id="UP000649328">
    <property type="component" value="Unassembled WGS sequence"/>
</dbReference>
<dbReference type="GO" id="GO:0000151">
    <property type="term" value="C:ubiquitin ligase complex"/>
    <property type="evidence" value="ECO:0007669"/>
    <property type="project" value="TreeGrafter"/>
</dbReference>
<dbReference type="GO" id="GO:0006513">
    <property type="term" value="P:protein monoubiquitination"/>
    <property type="evidence" value="ECO:0007669"/>
    <property type="project" value="TreeGrafter"/>
</dbReference>
<dbReference type="InterPro" id="IPR019193">
    <property type="entry name" value="UBQ-conj_enz_E2-bd_prot"/>
</dbReference>
<comment type="caution">
    <text evidence="1">The sequence shown here is derived from an EMBL/GenBank/DDBJ whole genome shotgun (WGS) entry which is preliminary data.</text>
</comment>
<dbReference type="PANTHER" id="PTHR31531">
    <property type="entry name" value="E3 UBIQUITIN-PROTEIN LIGASE E3D FAMILY MEMBER"/>
    <property type="match status" value="1"/>
</dbReference>
<gene>
    <name evidence="1" type="ORF">HF325_001547</name>
</gene>
<evidence type="ECO:0000313" key="2">
    <source>
        <dbReference type="Proteomes" id="UP000649328"/>
    </source>
</evidence>
<dbReference type="GO" id="GO:0061630">
    <property type="term" value="F:ubiquitin protein ligase activity"/>
    <property type="evidence" value="ECO:0007669"/>
    <property type="project" value="TreeGrafter"/>
</dbReference>
<evidence type="ECO:0000313" key="1">
    <source>
        <dbReference type="EMBL" id="KAF8004099.1"/>
    </source>
</evidence>
<evidence type="ECO:0008006" key="3">
    <source>
        <dbReference type="Google" id="ProtNLM"/>
    </source>
</evidence>
<dbReference type="Pfam" id="PF09814">
    <property type="entry name" value="HECT_2"/>
    <property type="match status" value="1"/>
</dbReference>